<feature type="chain" id="PRO_5021394648" evidence="2">
    <location>
        <begin position="23"/>
        <end position="296"/>
    </location>
</feature>
<dbReference type="GeneID" id="41971711"/>
<name>A0A507B8U2_9PEZI</name>
<organism evidence="3 4">
    <name type="scientific">Thyridium curvatum</name>
    <dbReference type="NCBI Taxonomy" id="1093900"/>
    <lineage>
        <taxon>Eukaryota</taxon>
        <taxon>Fungi</taxon>
        <taxon>Dikarya</taxon>
        <taxon>Ascomycota</taxon>
        <taxon>Pezizomycotina</taxon>
        <taxon>Sordariomycetes</taxon>
        <taxon>Sordariomycetidae</taxon>
        <taxon>Thyridiales</taxon>
        <taxon>Thyridiaceae</taxon>
        <taxon>Thyridium</taxon>
    </lineage>
</organism>
<protein>
    <submittedName>
        <fullName evidence="3">Uncharacterized protein</fullName>
    </submittedName>
</protein>
<dbReference type="RefSeq" id="XP_030997277.1">
    <property type="nucleotide sequence ID" value="XM_031138655.1"/>
</dbReference>
<dbReference type="OrthoDB" id="3538878at2759"/>
<evidence type="ECO:0000256" key="1">
    <source>
        <dbReference type="SAM" id="MobiDB-lite"/>
    </source>
</evidence>
<feature type="signal peptide" evidence="2">
    <location>
        <begin position="1"/>
        <end position="22"/>
    </location>
</feature>
<accession>A0A507B8U2</accession>
<dbReference type="AlphaFoldDB" id="A0A507B8U2"/>
<feature type="region of interest" description="Disordered" evidence="1">
    <location>
        <begin position="150"/>
        <end position="172"/>
    </location>
</feature>
<evidence type="ECO:0000313" key="4">
    <source>
        <dbReference type="Proteomes" id="UP000319257"/>
    </source>
</evidence>
<evidence type="ECO:0000313" key="3">
    <source>
        <dbReference type="EMBL" id="TPX15566.1"/>
    </source>
</evidence>
<proteinExistence type="predicted"/>
<dbReference type="EMBL" id="SKBQ01000020">
    <property type="protein sequence ID" value="TPX15566.1"/>
    <property type="molecule type" value="Genomic_DNA"/>
</dbReference>
<keyword evidence="2" id="KW-0732">Signal</keyword>
<keyword evidence="4" id="KW-1185">Reference proteome</keyword>
<dbReference type="InParanoid" id="A0A507B8U2"/>
<dbReference type="Proteomes" id="UP000319257">
    <property type="component" value="Unassembled WGS sequence"/>
</dbReference>
<evidence type="ECO:0000256" key="2">
    <source>
        <dbReference type="SAM" id="SignalP"/>
    </source>
</evidence>
<comment type="caution">
    <text evidence="3">The sequence shown here is derived from an EMBL/GenBank/DDBJ whole genome shotgun (WGS) entry which is preliminary data.</text>
</comment>
<gene>
    <name evidence="3" type="ORF">E0L32_004264</name>
</gene>
<sequence>MRAALHAKLLAVCAFGAVASMAKPIASRAATDIPTSVRLFTVQAFQSPYPAGEGLTGYVMSVHDGSFWLSAPPLSANNSNTPCLVGGYGRSSTPCVPPPPPRPTQQKSNATETVLWVDGDGKAFLASRKLKISSLLPPLSSICPESFFSTNKKTPPQGHLRYDRPPPARAATAPTPGGAMFALFVHRGHGTAAYTTTTTTTISSSSSSTQQNYTAAAAAEAPPGTFAWVGSEHGLWFACPKGSTAAAAAAAAAAVAEYRLQKMVMGYGDRSLDGCAAVSLAAIDWNGATPVVDAYA</sequence>
<reference evidence="3 4" key="1">
    <citation type="submission" date="2019-06" db="EMBL/GenBank/DDBJ databases">
        <title>Draft genome sequence of the filamentous fungus Phialemoniopsis curvata isolated from diesel fuel.</title>
        <authorList>
            <person name="Varaljay V.A."/>
            <person name="Lyon W.J."/>
            <person name="Crouch A.L."/>
            <person name="Drake C.E."/>
            <person name="Hollomon J.M."/>
            <person name="Nadeau L.J."/>
            <person name="Nunn H.S."/>
            <person name="Stevenson B.S."/>
            <person name="Bojanowski C.L."/>
            <person name="Crookes-Goodson W.J."/>
        </authorList>
    </citation>
    <scope>NUCLEOTIDE SEQUENCE [LARGE SCALE GENOMIC DNA]</scope>
    <source>
        <strain evidence="3 4">D216</strain>
    </source>
</reference>